<dbReference type="Gene3D" id="3.20.170.30">
    <property type="match status" value="1"/>
</dbReference>
<evidence type="ECO:0000259" key="7">
    <source>
        <dbReference type="SMART" id="SM00479"/>
    </source>
</evidence>
<evidence type="ECO:0000256" key="6">
    <source>
        <dbReference type="ARBA" id="ARBA00047949"/>
    </source>
</evidence>
<name>A0A7S0CQZ7_9EUKA</name>
<keyword evidence="4" id="KW-0378">Hydrolase</keyword>
<gene>
    <name evidence="8" type="ORF">LAMO00422_LOCUS1694</name>
</gene>
<protein>
    <recommendedName>
        <fullName evidence="2">2'-phosphotransferase</fullName>
        <ecNumber evidence="2">2.7.1.160</ecNumber>
    </recommendedName>
</protein>
<dbReference type="SUPFAM" id="SSF56399">
    <property type="entry name" value="ADP-ribosylation"/>
    <property type="match status" value="1"/>
</dbReference>
<dbReference type="CDD" id="cd06133">
    <property type="entry name" value="ERI-1_3'hExo_like"/>
    <property type="match status" value="1"/>
</dbReference>
<dbReference type="InterPro" id="IPR051274">
    <property type="entry name" value="3-5_Exoribonuclease"/>
</dbReference>
<evidence type="ECO:0000256" key="4">
    <source>
        <dbReference type="ARBA" id="ARBA00022801"/>
    </source>
</evidence>
<reference evidence="8" key="1">
    <citation type="submission" date="2021-01" db="EMBL/GenBank/DDBJ databases">
        <authorList>
            <person name="Corre E."/>
            <person name="Pelletier E."/>
            <person name="Niang G."/>
            <person name="Scheremetjew M."/>
            <person name="Finn R."/>
            <person name="Kale V."/>
            <person name="Holt S."/>
            <person name="Cochrane G."/>
            <person name="Meng A."/>
            <person name="Brown T."/>
            <person name="Cohen L."/>
        </authorList>
    </citation>
    <scope>NUCLEOTIDE SEQUENCE</scope>
    <source>
        <strain evidence="8">CCMP2058</strain>
    </source>
</reference>
<dbReference type="Pfam" id="PF00929">
    <property type="entry name" value="RNase_T"/>
    <property type="match status" value="1"/>
</dbReference>
<comment type="catalytic activity">
    <reaction evidence="6">
        <text>2'-phospho-[ligated tRNA] + NAD(+) = mature tRNA + ADP-alpha-D-ribose 1'',2''-cyclic phosphate + nicotinamide</text>
        <dbReference type="Rhea" id="RHEA:23324"/>
        <dbReference type="Rhea" id="RHEA-COMP:11106"/>
        <dbReference type="Rhea" id="RHEA-COMP:11107"/>
        <dbReference type="ChEBI" id="CHEBI:17154"/>
        <dbReference type="ChEBI" id="CHEBI:57540"/>
        <dbReference type="ChEBI" id="CHEBI:76596"/>
        <dbReference type="ChEBI" id="CHEBI:82883"/>
        <dbReference type="ChEBI" id="CHEBI:85027"/>
        <dbReference type="EC" id="2.7.1.160"/>
    </reaction>
</comment>
<dbReference type="SUPFAM" id="SSF53098">
    <property type="entry name" value="Ribonuclease H-like"/>
    <property type="match status" value="1"/>
</dbReference>
<evidence type="ECO:0000256" key="3">
    <source>
        <dbReference type="ARBA" id="ARBA00022722"/>
    </source>
</evidence>
<comment type="function">
    <text evidence="1">Catalyzes the last step of tRNA splicing, the transfer of the splice junction 2'-phosphate from ligated tRNA to NAD to produce ADP-ribose 1''-2'' cyclic phosphate.</text>
</comment>
<dbReference type="InterPro" id="IPR042081">
    <property type="entry name" value="RNA_2'-PTrans_C"/>
</dbReference>
<feature type="domain" description="Exonuclease" evidence="7">
    <location>
        <begin position="266"/>
        <end position="448"/>
    </location>
</feature>
<dbReference type="Pfam" id="PF01885">
    <property type="entry name" value="PTS_2-RNA"/>
    <property type="match status" value="1"/>
</dbReference>
<dbReference type="InterPro" id="IPR047201">
    <property type="entry name" value="ERI-1_3'hExo-like"/>
</dbReference>
<dbReference type="PANTHER" id="PTHR23044">
    <property type="entry name" value="3'-5' EXONUCLEASE ERI1-RELATED"/>
    <property type="match status" value="1"/>
</dbReference>
<dbReference type="GO" id="GO:0000215">
    <property type="term" value="F:tRNA 2'-phosphotransferase activity"/>
    <property type="evidence" value="ECO:0007669"/>
    <property type="project" value="UniProtKB-EC"/>
</dbReference>
<dbReference type="Gene3D" id="3.30.420.10">
    <property type="entry name" value="Ribonuclease H-like superfamily/Ribonuclease H"/>
    <property type="match status" value="1"/>
</dbReference>
<proteinExistence type="predicted"/>
<evidence type="ECO:0000256" key="1">
    <source>
        <dbReference type="ARBA" id="ARBA00003343"/>
    </source>
</evidence>
<dbReference type="InterPro" id="IPR013520">
    <property type="entry name" value="Ribonucl_H"/>
</dbReference>
<dbReference type="EC" id="2.7.1.160" evidence="2"/>
<dbReference type="SMART" id="SM00479">
    <property type="entry name" value="EXOIII"/>
    <property type="match status" value="1"/>
</dbReference>
<evidence type="ECO:0000313" key="8">
    <source>
        <dbReference type="EMBL" id="CAD8431474.1"/>
    </source>
</evidence>
<dbReference type="EMBL" id="HBEM01002362">
    <property type="protein sequence ID" value="CAD8431474.1"/>
    <property type="molecule type" value="Transcribed_RNA"/>
</dbReference>
<evidence type="ECO:0000256" key="2">
    <source>
        <dbReference type="ARBA" id="ARBA00012007"/>
    </source>
</evidence>
<sequence>MKPNRQKKRSRGGKTISHTLSYVLRHKAVDMGLHMTSDGYVKVSELLKLDVFRRFQEDEKDLKSIQSIVTNCPKQRYAIKMEEGAWWIRANQGHSIKNLDDTSMMKQITSPTEVKICVHGTYWRFFESIRKGGLNRMTRKHIHFSSAEFGSREMISGMRRNCEILIHLDVKKCIEDKIGLFLSQNQVILSDGVNGKGVIPPEYFAKVQEIVPNGRSYTFRDLADWKSIEIPKTAKRSTKNLNENKSDRGPVTGKSTPKLTIDGFRYLIVLDFEATCEEGKRIEPQEIIEFPSVLVDVATKKIVSEIQQYVKPVHHPTLSKFCINLTGIGQDKVDKGVDFKTAINAHAEWIYENTKGESFLIVTCGDWDLRSMIKRQCRTSGLPVPSYLKMWCNIKEAFGYCYSTQTARGMTDMLQKLDMKLEGRHHSGIDDCRNLARISIRMLDKNFKFCPTASSDRSHKAYIQAINPVWKREFVKKPYRGGGRRYGGRGRVRR</sequence>
<dbReference type="InterPro" id="IPR012337">
    <property type="entry name" value="RNaseH-like_sf"/>
</dbReference>
<dbReference type="InterPro" id="IPR036397">
    <property type="entry name" value="RNaseH_sf"/>
</dbReference>
<dbReference type="GO" id="GO:0000175">
    <property type="term" value="F:3'-5'-RNA exonuclease activity"/>
    <property type="evidence" value="ECO:0007669"/>
    <property type="project" value="InterPro"/>
</dbReference>
<dbReference type="AlphaFoldDB" id="A0A7S0CQZ7"/>
<dbReference type="PANTHER" id="PTHR23044:SF61">
    <property type="entry name" value="3'-5' EXORIBONUCLEASE 1-RELATED"/>
    <property type="match status" value="1"/>
</dbReference>
<dbReference type="InterPro" id="IPR002745">
    <property type="entry name" value="Ptrans_KptA/Tpt1"/>
</dbReference>
<evidence type="ECO:0000256" key="5">
    <source>
        <dbReference type="ARBA" id="ARBA00022839"/>
    </source>
</evidence>
<dbReference type="InterPro" id="IPR042080">
    <property type="entry name" value="RNA_2'-PTrans_N"/>
</dbReference>
<dbReference type="GO" id="GO:0003676">
    <property type="term" value="F:nucleic acid binding"/>
    <property type="evidence" value="ECO:0007669"/>
    <property type="project" value="InterPro"/>
</dbReference>
<dbReference type="Gene3D" id="1.10.10.970">
    <property type="entry name" value="RNA 2'-phosphotransferase, Tpt1/KptA family, N-terminal domain"/>
    <property type="match status" value="1"/>
</dbReference>
<keyword evidence="5" id="KW-0269">Exonuclease</keyword>
<keyword evidence="3" id="KW-0540">Nuclease</keyword>
<accession>A0A7S0CQZ7</accession>
<organism evidence="8">
    <name type="scientific">Amorphochlora amoebiformis</name>
    <dbReference type="NCBI Taxonomy" id="1561963"/>
    <lineage>
        <taxon>Eukaryota</taxon>
        <taxon>Sar</taxon>
        <taxon>Rhizaria</taxon>
        <taxon>Cercozoa</taxon>
        <taxon>Chlorarachniophyceae</taxon>
        <taxon>Amorphochlora</taxon>
    </lineage>
</organism>